<keyword evidence="1" id="KW-1185">Reference proteome</keyword>
<proteinExistence type="predicted"/>
<reference evidence="2" key="1">
    <citation type="submission" date="2025-08" db="UniProtKB">
        <authorList>
            <consortium name="RefSeq"/>
        </authorList>
    </citation>
    <scope>IDENTIFICATION</scope>
</reference>
<evidence type="ECO:0000313" key="2">
    <source>
        <dbReference type="RefSeq" id="XP_045148445.1"/>
    </source>
</evidence>
<dbReference type="Proteomes" id="UP000694863">
    <property type="component" value="Unplaced"/>
</dbReference>
<dbReference type="RefSeq" id="XP_045148445.1">
    <property type="nucleotide sequence ID" value="XM_045292510.1"/>
</dbReference>
<accession>A0AC55D9M4</accession>
<evidence type="ECO:0000313" key="1">
    <source>
        <dbReference type="Proteomes" id="UP000694863"/>
    </source>
</evidence>
<sequence length="907" mass="104969">MTKLQEAVTFMDVAVVFTEEEMGLLDSTQRTLYRDVMLENFRNLLSVGHQPFKPDLISWLEREEKLLNVETEAQRNGRSECKNQHKTEPIQEVGLNYFCFREISPWKAWQQDASTLTRCQASQGNISEDNFPSQNQSDSCFQDWAGIPIQILAENYILAHKRSDSNYTENKDFPSWRGLHSWKKMYLTELHNYQRRCQQSPMKSHFYQCDITWNPNHDDNLGIRKPEKNYSCQDCRKDIMKVSFLNQNLLPMEHKPYWYNKYRKAFDGDPSSPVHQQFHLEGKPPMYSQCGKDFSLSSVLSIHPRGDGCAMERSHLQSHQRRQTAEKPHKCEDGEKFSQYSHNTAELSHKREMSNKCSIGEKTLRPRTDLNSILRVHTREELHEYENGCAFDQSPCLQAHQKIHSEEKLRATAECGESLVCYSNLTVHRVRMEENLCNSKEVDDDVSLASHFQDLQIVHTKEQPYKHHSYGNGFRPIPFLQGPQEIHIGEKPYKKYANGFHWSSKLTEHHRVDTGEKPYKCNACGKGFSHKSILKVHQRVHTGEKPYKCEECSREFSRSAYLQAHQRVHTGEKPYKCEECGKGFSRNSYLQGHQKVHTGEKPYKCEECGKGFRRSSHLQGHQRVHTGEKPYKCEECGKGFSWNFNLQIHQRVHTGEKPYKCGECGKGFSKASTLLAHERVHTGEKPYQCDECGKSFSQRSYLQSHQRVHTGERPYVCEVCGKGFSQKAYLQGHQRVHTRVKPYTCEMCGKGFSQSSRLEVHHRVHTGGKPYKCEVCAKGFSESSRLQAHQRVHAEGRPYKCEQCGKGFSGGSSLQAHHRVHTGEKPYKCEACGKEFSQRSNLQAHRRVHTGEKPFECEACGKGFRWSSGLLIHQRVHNDKFCRTEGCSKDYPLSENPQHRNEDSVQL</sequence>
<name>A0AC55D9M4_ECHTE</name>
<organism evidence="1 2">
    <name type="scientific">Echinops telfairi</name>
    <name type="common">Lesser hedgehog tenrec</name>
    <dbReference type="NCBI Taxonomy" id="9371"/>
    <lineage>
        <taxon>Eukaryota</taxon>
        <taxon>Metazoa</taxon>
        <taxon>Chordata</taxon>
        <taxon>Craniata</taxon>
        <taxon>Vertebrata</taxon>
        <taxon>Euteleostomi</taxon>
        <taxon>Mammalia</taxon>
        <taxon>Eutheria</taxon>
        <taxon>Afrotheria</taxon>
        <taxon>Tenrecidae</taxon>
        <taxon>Tenrecinae</taxon>
        <taxon>Echinops</taxon>
    </lineage>
</organism>
<gene>
    <name evidence="2" type="primary">ZNF112</name>
</gene>
<protein>
    <submittedName>
        <fullName evidence="2">Zinc finger protein 112</fullName>
    </submittedName>
</protein>